<evidence type="ECO:0000256" key="1">
    <source>
        <dbReference type="SAM" id="Phobius"/>
    </source>
</evidence>
<keyword evidence="1" id="KW-0472">Membrane</keyword>
<protein>
    <submittedName>
        <fullName evidence="2">Uncharacterized protein</fullName>
    </submittedName>
</protein>
<dbReference type="EMBL" id="KB540908">
    <property type="protein sequence ID" value="EMP32318.1"/>
    <property type="molecule type" value="Genomic_DNA"/>
</dbReference>
<keyword evidence="3" id="KW-1185">Reference proteome</keyword>
<accession>M7BJZ8</accession>
<gene>
    <name evidence="2" type="ORF">UY3_10530</name>
</gene>
<keyword evidence="1" id="KW-1133">Transmembrane helix</keyword>
<keyword evidence="1" id="KW-0812">Transmembrane</keyword>
<dbReference type="Proteomes" id="UP000031443">
    <property type="component" value="Unassembled WGS sequence"/>
</dbReference>
<proteinExistence type="predicted"/>
<dbReference type="AlphaFoldDB" id="M7BJZ8"/>
<feature type="transmembrane region" description="Helical" evidence="1">
    <location>
        <begin position="6"/>
        <end position="25"/>
    </location>
</feature>
<organism evidence="2 3">
    <name type="scientific">Chelonia mydas</name>
    <name type="common">Green sea-turtle</name>
    <name type="synonym">Chelonia agassizi</name>
    <dbReference type="NCBI Taxonomy" id="8469"/>
    <lineage>
        <taxon>Eukaryota</taxon>
        <taxon>Metazoa</taxon>
        <taxon>Chordata</taxon>
        <taxon>Craniata</taxon>
        <taxon>Vertebrata</taxon>
        <taxon>Euteleostomi</taxon>
        <taxon>Archelosauria</taxon>
        <taxon>Testudinata</taxon>
        <taxon>Testudines</taxon>
        <taxon>Cryptodira</taxon>
        <taxon>Durocryptodira</taxon>
        <taxon>Americhelydia</taxon>
        <taxon>Chelonioidea</taxon>
        <taxon>Cheloniidae</taxon>
        <taxon>Chelonia</taxon>
    </lineage>
</organism>
<sequence>MVRVFQWVLLTVPSVSYLLLFPVLLEKQLGLLQVASQRRVLWIQQMIQLQIRVMLLCHDRERKLSKLVTKLPLIPELRWIHCNPRNGETIFTQRFTLT</sequence>
<name>M7BJZ8_CHEMY</name>
<reference evidence="3" key="1">
    <citation type="journal article" date="2013" name="Nat. Genet.">
        <title>The draft genomes of soft-shell turtle and green sea turtle yield insights into the development and evolution of the turtle-specific body plan.</title>
        <authorList>
            <person name="Wang Z."/>
            <person name="Pascual-Anaya J."/>
            <person name="Zadissa A."/>
            <person name="Li W."/>
            <person name="Niimura Y."/>
            <person name="Huang Z."/>
            <person name="Li C."/>
            <person name="White S."/>
            <person name="Xiong Z."/>
            <person name="Fang D."/>
            <person name="Wang B."/>
            <person name="Ming Y."/>
            <person name="Chen Y."/>
            <person name="Zheng Y."/>
            <person name="Kuraku S."/>
            <person name="Pignatelli M."/>
            <person name="Herrero J."/>
            <person name="Beal K."/>
            <person name="Nozawa M."/>
            <person name="Li Q."/>
            <person name="Wang J."/>
            <person name="Zhang H."/>
            <person name="Yu L."/>
            <person name="Shigenobu S."/>
            <person name="Wang J."/>
            <person name="Liu J."/>
            <person name="Flicek P."/>
            <person name="Searle S."/>
            <person name="Wang J."/>
            <person name="Kuratani S."/>
            <person name="Yin Y."/>
            <person name="Aken B."/>
            <person name="Zhang G."/>
            <person name="Irie N."/>
        </authorList>
    </citation>
    <scope>NUCLEOTIDE SEQUENCE [LARGE SCALE GENOMIC DNA]</scope>
</reference>
<evidence type="ECO:0000313" key="2">
    <source>
        <dbReference type="EMBL" id="EMP32318.1"/>
    </source>
</evidence>
<evidence type="ECO:0000313" key="3">
    <source>
        <dbReference type="Proteomes" id="UP000031443"/>
    </source>
</evidence>